<protein>
    <recommendedName>
        <fullName evidence="2">Prion-inhibition and propagation HeLo domain-containing protein</fullName>
    </recommendedName>
</protein>
<dbReference type="AlphaFoldDB" id="A0A8J2IC48"/>
<evidence type="ECO:0000313" key="4">
    <source>
        <dbReference type="Proteomes" id="UP000676310"/>
    </source>
</evidence>
<organism evidence="3 4">
    <name type="scientific">Alternaria atra</name>
    <dbReference type="NCBI Taxonomy" id="119953"/>
    <lineage>
        <taxon>Eukaryota</taxon>
        <taxon>Fungi</taxon>
        <taxon>Dikarya</taxon>
        <taxon>Ascomycota</taxon>
        <taxon>Pezizomycotina</taxon>
        <taxon>Dothideomycetes</taxon>
        <taxon>Pleosporomycetidae</taxon>
        <taxon>Pleosporales</taxon>
        <taxon>Pleosporineae</taxon>
        <taxon>Pleosporaceae</taxon>
        <taxon>Alternaria</taxon>
        <taxon>Alternaria sect. Ulocladioides</taxon>
    </lineage>
</organism>
<reference evidence="3" key="1">
    <citation type="submission" date="2021-05" db="EMBL/GenBank/DDBJ databases">
        <authorList>
            <person name="Stam R."/>
        </authorList>
    </citation>
    <scope>NUCLEOTIDE SEQUENCE</scope>
    <source>
        <strain evidence="3">CS162</strain>
    </source>
</reference>
<name>A0A8J2IC48_9PLEO</name>
<proteinExistence type="predicted"/>
<evidence type="ECO:0000256" key="1">
    <source>
        <dbReference type="SAM" id="MobiDB-lite"/>
    </source>
</evidence>
<dbReference type="RefSeq" id="XP_043175563.1">
    <property type="nucleotide sequence ID" value="XM_043319628.1"/>
</dbReference>
<evidence type="ECO:0000313" key="3">
    <source>
        <dbReference type="EMBL" id="CAG5188562.1"/>
    </source>
</evidence>
<dbReference type="OrthoDB" id="20872at2759"/>
<evidence type="ECO:0000259" key="2">
    <source>
        <dbReference type="Pfam" id="PF14479"/>
    </source>
</evidence>
<dbReference type="InterPro" id="IPR029498">
    <property type="entry name" value="HeLo_dom"/>
</dbReference>
<comment type="caution">
    <text evidence="3">The sequence shown here is derived from an EMBL/GenBank/DDBJ whole genome shotgun (WGS) entry which is preliminary data.</text>
</comment>
<feature type="region of interest" description="Disordered" evidence="1">
    <location>
        <begin position="279"/>
        <end position="304"/>
    </location>
</feature>
<keyword evidence="4" id="KW-1185">Reference proteome</keyword>
<dbReference type="Proteomes" id="UP000676310">
    <property type="component" value="Unassembled WGS sequence"/>
</dbReference>
<feature type="compositionally biased region" description="Low complexity" evidence="1">
    <location>
        <begin position="288"/>
        <end position="302"/>
    </location>
</feature>
<dbReference type="InterPro" id="IPR038305">
    <property type="entry name" value="HeLo_sf"/>
</dbReference>
<gene>
    <name evidence="3" type="ORF">ALTATR162_LOCUS11984</name>
</gene>
<feature type="domain" description="Prion-inhibition and propagation HeLo" evidence="2">
    <location>
        <begin position="5"/>
        <end position="209"/>
    </location>
</feature>
<accession>A0A8J2IC48</accession>
<dbReference type="PANTHER" id="PTHR37542">
    <property type="entry name" value="HELO DOMAIN-CONTAINING PROTEIN-RELATED"/>
    <property type="match status" value="1"/>
</dbReference>
<dbReference type="Gene3D" id="1.20.120.1020">
    <property type="entry name" value="Prion-inhibition and propagation, HeLo domain"/>
    <property type="match status" value="1"/>
</dbReference>
<dbReference type="EMBL" id="CAJRGZ010000032">
    <property type="protein sequence ID" value="CAG5188562.1"/>
    <property type="molecule type" value="Genomic_DNA"/>
</dbReference>
<dbReference type="GeneID" id="67012316"/>
<dbReference type="Pfam" id="PF14479">
    <property type="entry name" value="HeLo"/>
    <property type="match status" value="1"/>
</dbReference>
<dbReference type="PANTHER" id="PTHR37542:SF3">
    <property type="entry name" value="PRION-INHIBITION AND PROPAGATION HELO DOMAIN-CONTAINING PROTEIN"/>
    <property type="match status" value="1"/>
</dbReference>
<sequence>MEPVGLTIGAVALAGLFSLCIQCFDLIEIGRKTSVDYEILVVKLSIEKRRLMVWGEAVGILRPDQDRDPLLDDPETRTLVERILSSVQRLFDETQNLKSKYGLEKASSTQNGPKAKVQGSAVCALSFESSPLVQFQTGFSEHIRKLGLVEKTRWAIRDSKKFATLIQDLKDLLDGLGEITTSSRSTILKGQLIREETQSMSDLNMLKVIERTCSDTDWRSSASSASAYFINQNRLTTEGREDIQKWVQIDPRRDIAEGISPGQDHSQMLPDTSEIAYESSQLAGSLHSPPQTRPGSSRSPSRLRLKTFDTPYEKTDTQVLVLCSTSALIAWIPKTDKTFYAIYDIPRITTANAITASRMMKAIVIPPRFQYPNITIYCPPRMRFVHMALSILNPRADVQERSQTQFQIRFDDRLLDRTTSFSGIAKRMKGYHSDIENCISTRDSSQKRILESIDMNWLEQRIEVLENPSYQPVLDMLEWSTIFRQSKDDTHCAGIIIMAGEDTCWRMFNTAPVVPPDTFQDGRVYRLRELDGGEPRYKWKAEHYCNVSTDLDYRERFGAG</sequence>